<evidence type="ECO:0000313" key="2">
    <source>
        <dbReference type="Proteomes" id="UP001476282"/>
    </source>
</evidence>
<name>A0ABP9UM75_9BACT</name>
<reference evidence="1 2" key="1">
    <citation type="submission" date="2024-02" db="EMBL/GenBank/DDBJ databases">
        <title>Haloferula sargassicola NBRC 104335.</title>
        <authorList>
            <person name="Ichikawa N."/>
            <person name="Katano-Makiyama Y."/>
            <person name="Hidaka K."/>
        </authorList>
    </citation>
    <scope>NUCLEOTIDE SEQUENCE [LARGE SCALE GENOMIC DNA]</scope>
    <source>
        <strain evidence="1 2">NBRC 104335</strain>
    </source>
</reference>
<protein>
    <submittedName>
        <fullName evidence="1">Uncharacterized protein</fullName>
    </submittedName>
</protein>
<dbReference type="Proteomes" id="UP001476282">
    <property type="component" value="Unassembled WGS sequence"/>
</dbReference>
<comment type="caution">
    <text evidence="1">The sequence shown here is derived from an EMBL/GenBank/DDBJ whole genome shotgun (WGS) entry which is preliminary data.</text>
</comment>
<gene>
    <name evidence="1" type="ORF">Hsar01_01013</name>
</gene>
<sequence length="29" mass="3227">MAIEQLLSQAPGLRSFWKIASVDLDQIVP</sequence>
<proteinExistence type="predicted"/>
<accession>A0ABP9UM75</accession>
<evidence type="ECO:0000313" key="1">
    <source>
        <dbReference type="EMBL" id="GAA5481802.1"/>
    </source>
</evidence>
<keyword evidence="2" id="KW-1185">Reference proteome</keyword>
<organism evidence="1 2">
    <name type="scientific">Haloferula sargassicola</name>
    <dbReference type="NCBI Taxonomy" id="490096"/>
    <lineage>
        <taxon>Bacteria</taxon>
        <taxon>Pseudomonadati</taxon>
        <taxon>Verrucomicrobiota</taxon>
        <taxon>Verrucomicrobiia</taxon>
        <taxon>Verrucomicrobiales</taxon>
        <taxon>Verrucomicrobiaceae</taxon>
        <taxon>Haloferula</taxon>
    </lineage>
</organism>
<dbReference type="EMBL" id="BAABRI010000005">
    <property type="protein sequence ID" value="GAA5481802.1"/>
    <property type="molecule type" value="Genomic_DNA"/>
</dbReference>